<evidence type="ECO:0000313" key="3">
    <source>
        <dbReference type="EMBL" id="CAG2203239.1"/>
    </source>
</evidence>
<protein>
    <recommendedName>
        <fullName evidence="2">MADF domain-containing protein</fullName>
    </recommendedName>
</protein>
<feature type="region of interest" description="Disordered" evidence="1">
    <location>
        <begin position="144"/>
        <end position="171"/>
    </location>
</feature>
<evidence type="ECO:0000256" key="1">
    <source>
        <dbReference type="SAM" id="MobiDB-lite"/>
    </source>
</evidence>
<name>A0A8S3R911_MYTED</name>
<sequence>MAAQMEKRDKRSKLHTDLTLEEEQNMVEWMEAHPILYNKKMTTYKDTGKKERMWLEKAEELGRSVLVLKTWYSSMRTRYGRLKKTKSGDGDKEYTERDDWVIKNFDFLHPHVHGVQKKTLVSMKKKLLAAENCASSATSADEIDEIPADMPSIPKTTGLKSKAHKHKHDTSETEDVLLAGIEDRSNKMMVLQQQVLERLRPVSSDRERDAFVDWIRTVITELDHVVWRRCQQDISNTLYRYIAENDQTKRAQSIPTPVIQPQLRQQMQPLQAQSSSYSATTTISMACSAFVKRFCVAVTRCQLGFTTVSSTATKHVSTSAYSIYFRWSKCASIGVGWHHQQIYDCVTFTNKTSRYFAHQSVFFSSE</sequence>
<dbReference type="InterPro" id="IPR006578">
    <property type="entry name" value="MADF-dom"/>
</dbReference>
<proteinExistence type="predicted"/>
<keyword evidence="4" id="KW-1185">Reference proteome</keyword>
<dbReference type="EMBL" id="CAJPWZ010000917">
    <property type="protein sequence ID" value="CAG2203239.1"/>
    <property type="molecule type" value="Genomic_DNA"/>
</dbReference>
<dbReference type="PROSITE" id="PS51029">
    <property type="entry name" value="MADF"/>
    <property type="match status" value="1"/>
</dbReference>
<dbReference type="AlphaFoldDB" id="A0A8S3R911"/>
<dbReference type="PANTHER" id="PTHR12243:SF60">
    <property type="entry name" value="SI:CH211-15D5.12-RELATED"/>
    <property type="match status" value="1"/>
</dbReference>
<organism evidence="3 4">
    <name type="scientific">Mytilus edulis</name>
    <name type="common">Blue mussel</name>
    <dbReference type="NCBI Taxonomy" id="6550"/>
    <lineage>
        <taxon>Eukaryota</taxon>
        <taxon>Metazoa</taxon>
        <taxon>Spiralia</taxon>
        <taxon>Lophotrochozoa</taxon>
        <taxon>Mollusca</taxon>
        <taxon>Bivalvia</taxon>
        <taxon>Autobranchia</taxon>
        <taxon>Pteriomorphia</taxon>
        <taxon>Mytilida</taxon>
        <taxon>Mytiloidea</taxon>
        <taxon>Mytilidae</taxon>
        <taxon>Mytilinae</taxon>
        <taxon>Mytilus</taxon>
    </lineage>
</organism>
<dbReference type="InterPro" id="IPR039353">
    <property type="entry name" value="TF_Adf1"/>
</dbReference>
<feature type="domain" description="MADF" evidence="2">
    <location>
        <begin position="25"/>
        <end position="113"/>
    </location>
</feature>
<evidence type="ECO:0000313" key="4">
    <source>
        <dbReference type="Proteomes" id="UP000683360"/>
    </source>
</evidence>
<reference evidence="3" key="1">
    <citation type="submission" date="2021-03" db="EMBL/GenBank/DDBJ databases">
        <authorList>
            <person name="Bekaert M."/>
        </authorList>
    </citation>
    <scope>NUCLEOTIDE SEQUENCE</scope>
</reference>
<dbReference type="GO" id="GO:0005667">
    <property type="term" value="C:transcription regulator complex"/>
    <property type="evidence" value="ECO:0007669"/>
    <property type="project" value="TreeGrafter"/>
</dbReference>
<dbReference type="GO" id="GO:0005634">
    <property type="term" value="C:nucleus"/>
    <property type="evidence" value="ECO:0007669"/>
    <property type="project" value="TreeGrafter"/>
</dbReference>
<dbReference type="Proteomes" id="UP000683360">
    <property type="component" value="Unassembled WGS sequence"/>
</dbReference>
<dbReference type="Pfam" id="PF10545">
    <property type="entry name" value="MADF_DNA_bdg"/>
    <property type="match status" value="1"/>
</dbReference>
<evidence type="ECO:0000259" key="2">
    <source>
        <dbReference type="PROSITE" id="PS51029"/>
    </source>
</evidence>
<dbReference type="GO" id="GO:0006357">
    <property type="term" value="P:regulation of transcription by RNA polymerase II"/>
    <property type="evidence" value="ECO:0007669"/>
    <property type="project" value="TreeGrafter"/>
</dbReference>
<gene>
    <name evidence="3" type="ORF">MEDL_17762</name>
</gene>
<accession>A0A8S3R911</accession>
<dbReference type="PANTHER" id="PTHR12243">
    <property type="entry name" value="MADF DOMAIN TRANSCRIPTION FACTOR"/>
    <property type="match status" value="1"/>
</dbReference>
<dbReference type="OrthoDB" id="10003966at2759"/>
<comment type="caution">
    <text evidence="3">The sequence shown here is derived from an EMBL/GenBank/DDBJ whole genome shotgun (WGS) entry which is preliminary data.</text>
</comment>